<evidence type="ECO:0000313" key="3">
    <source>
        <dbReference type="Proteomes" id="UP001500325"/>
    </source>
</evidence>
<dbReference type="Proteomes" id="UP001500325">
    <property type="component" value="Unassembled WGS sequence"/>
</dbReference>
<comment type="caution">
    <text evidence="2">The sequence shown here is derived from an EMBL/GenBank/DDBJ whole genome shotgun (WGS) entry which is preliminary data.</text>
</comment>
<dbReference type="EMBL" id="BAABIC010000004">
    <property type="protein sequence ID" value="GAA4681866.1"/>
    <property type="molecule type" value="Genomic_DNA"/>
</dbReference>
<keyword evidence="3" id="KW-1185">Reference proteome</keyword>
<evidence type="ECO:0000256" key="1">
    <source>
        <dbReference type="SAM" id="MobiDB-lite"/>
    </source>
</evidence>
<organism evidence="2 3">
    <name type="scientific">Pseudonocardia yuanmonensis</name>
    <dbReference type="NCBI Taxonomy" id="1095914"/>
    <lineage>
        <taxon>Bacteria</taxon>
        <taxon>Bacillati</taxon>
        <taxon>Actinomycetota</taxon>
        <taxon>Actinomycetes</taxon>
        <taxon>Pseudonocardiales</taxon>
        <taxon>Pseudonocardiaceae</taxon>
        <taxon>Pseudonocardia</taxon>
    </lineage>
</organism>
<protein>
    <submittedName>
        <fullName evidence="2">Uncharacterized protein</fullName>
    </submittedName>
</protein>
<accession>A0ABP8W6V0</accession>
<proteinExistence type="predicted"/>
<evidence type="ECO:0000313" key="2">
    <source>
        <dbReference type="EMBL" id="GAA4681866.1"/>
    </source>
</evidence>
<feature type="region of interest" description="Disordered" evidence="1">
    <location>
        <begin position="56"/>
        <end position="112"/>
    </location>
</feature>
<name>A0ABP8W6V0_9PSEU</name>
<sequence length="112" mass="11766">MISTPVRFAEVLDHEPAQFRGDPVGVPAGPVEQVLHPVRAGLPGVFGDAPTVLAGQLGEHPAHEPGDALPGVDPAEPTGDPVEEPTFPHRPRTGLQAVARGHRIVLSPHNPR</sequence>
<reference evidence="3" key="1">
    <citation type="journal article" date="2019" name="Int. J. Syst. Evol. Microbiol.">
        <title>The Global Catalogue of Microorganisms (GCM) 10K type strain sequencing project: providing services to taxonomists for standard genome sequencing and annotation.</title>
        <authorList>
            <consortium name="The Broad Institute Genomics Platform"/>
            <consortium name="The Broad Institute Genome Sequencing Center for Infectious Disease"/>
            <person name="Wu L."/>
            <person name="Ma J."/>
        </authorList>
    </citation>
    <scope>NUCLEOTIDE SEQUENCE [LARGE SCALE GENOMIC DNA]</scope>
    <source>
        <strain evidence="3">JCM 18055</strain>
    </source>
</reference>
<gene>
    <name evidence="2" type="ORF">GCM10023215_14670</name>
</gene>